<feature type="region of interest" description="Disordered" evidence="1">
    <location>
        <begin position="1"/>
        <end position="21"/>
    </location>
</feature>
<keyword evidence="3" id="KW-1185">Reference proteome</keyword>
<proteinExistence type="predicted"/>
<name>A0AAV2Z7K3_9STRA</name>
<reference evidence="2" key="2">
    <citation type="journal article" date="2023" name="Microbiol Resour">
        <title>Decontamination and Annotation of the Draft Genome Sequence of the Oomycete Lagenidium giganteum ARSEF 373.</title>
        <authorList>
            <person name="Morgan W.R."/>
            <person name="Tartar A."/>
        </authorList>
    </citation>
    <scope>NUCLEOTIDE SEQUENCE</scope>
    <source>
        <strain evidence="2">ARSEF 373</strain>
    </source>
</reference>
<dbReference type="Proteomes" id="UP001146120">
    <property type="component" value="Unassembled WGS sequence"/>
</dbReference>
<dbReference type="EMBL" id="DAKRPA010000033">
    <property type="protein sequence ID" value="DBA02316.1"/>
    <property type="molecule type" value="Genomic_DNA"/>
</dbReference>
<gene>
    <name evidence="2" type="ORF">N0F65_006191</name>
</gene>
<evidence type="ECO:0000313" key="2">
    <source>
        <dbReference type="EMBL" id="DBA02316.1"/>
    </source>
</evidence>
<evidence type="ECO:0000313" key="3">
    <source>
        <dbReference type="Proteomes" id="UP001146120"/>
    </source>
</evidence>
<reference evidence="2" key="1">
    <citation type="submission" date="2022-11" db="EMBL/GenBank/DDBJ databases">
        <authorList>
            <person name="Morgan W.R."/>
            <person name="Tartar A."/>
        </authorList>
    </citation>
    <scope>NUCLEOTIDE SEQUENCE</scope>
    <source>
        <strain evidence="2">ARSEF 373</strain>
    </source>
</reference>
<accession>A0AAV2Z7K3</accession>
<sequence length="111" mass="12919">MDRATEGNIEASKLLEDQAKHHEEEQIALAKELTARERAVGPKERALHARERALKARDKLFDKKAGFMSLNQEYLNERELQLKQRWRSTSRTSIYASLPLQEHPSIRLILI</sequence>
<protein>
    <submittedName>
        <fullName evidence="2">Uncharacterized protein</fullName>
    </submittedName>
</protein>
<evidence type="ECO:0000256" key="1">
    <source>
        <dbReference type="SAM" id="MobiDB-lite"/>
    </source>
</evidence>
<comment type="caution">
    <text evidence="2">The sequence shown here is derived from an EMBL/GenBank/DDBJ whole genome shotgun (WGS) entry which is preliminary data.</text>
</comment>
<organism evidence="2 3">
    <name type="scientific">Lagenidium giganteum</name>
    <dbReference type="NCBI Taxonomy" id="4803"/>
    <lineage>
        <taxon>Eukaryota</taxon>
        <taxon>Sar</taxon>
        <taxon>Stramenopiles</taxon>
        <taxon>Oomycota</taxon>
        <taxon>Peronosporomycetes</taxon>
        <taxon>Pythiales</taxon>
        <taxon>Pythiaceae</taxon>
    </lineage>
</organism>
<dbReference type="AlphaFoldDB" id="A0AAV2Z7K3"/>